<evidence type="ECO:0000256" key="2">
    <source>
        <dbReference type="ARBA" id="ARBA00012438"/>
    </source>
</evidence>
<evidence type="ECO:0000313" key="11">
    <source>
        <dbReference type="EMBL" id="MFC4789922.1"/>
    </source>
</evidence>
<feature type="transmembrane region" description="Helical" evidence="8">
    <location>
        <begin position="324"/>
        <end position="342"/>
    </location>
</feature>
<accession>A0ABV9QGS7</accession>
<feature type="transmembrane region" description="Helical" evidence="8">
    <location>
        <begin position="348"/>
        <end position="370"/>
    </location>
</feature>
<reference evidence="12" key="1">
    <citation type="journal article" date="2019" name="Int. J. Syst. Evol. Microbiol.">
        <title>The Global Catalogue of Microorganisms (GCM) 10K type strain sequencing project: providing services to taxonomists for standard genome sequencing and annotation.</title>
        <authorList>
            <consortium name="The Broad Institute Genomics Platform"/>
            <consortium name="The Broad Institute Genome Sequencing Center for Infectious Disease"/>
            <person name="Wu L."/>
            <person name="Ma J."/>
        </authorList>
    </citation>
    <scope>NUCLEOTIDE SEQUENCE [LARGE SCALE GENOMIC DNA]</scope>
    <source>
        <strain evidence="12">CCUG 49452</strain>
    </source>
</reference>
<feature type="transmembrane region" description="Helical" evidence="8">
    <location>
        <begin position="199"/>
        <end position="224"/>
    </location>
</feature>
<evidence type="ECO:0000313" key="12">
    <source>
        <dbReference type="Proteomes" id="UP001596001"/>
    </source>
</evidence>
<keyword evidence="7" id="KW-0902">Two-component regulatory system</keyword>
<dbReference type="Pfam" id="PF02518">
    <property type="entry name" value="HATPase_c"/>
    <property type="match status" value="1"/>
</dbReference>
<dbReference type="SUPFAM" id="SSF47384">
    <property type="entry name" value="Homodimeric domain of signal transducing histidine kinase"/>
    <property type="match status" value="1"/>
</dbReference>
<dbReference type="RefSeq" id="WP_382433777.1">
    <property type="nucleotide sequence ID" value="NZ_JBHSHJ010000012.1"/>
</dbReference>
<dbReference type="Pfam" id="PF00512">
    <property type="entry name" value="HisKA"/>
    <property type="match status" value="1"/>
</dbReference>
<dbReference type="PANTHER" id="PTHR42878">
    <property type="entry name" value="TWO-COMPONENT HISTIDINE KINASE"/>
    <property type="match status" value="1"/>
</dbReference>
<dbReference type="PROSITE" id="PS50109">
    <property type="entry name" value="HIS_KIN"/>
    <property type="match status" value="1"/>
</dbReference>
<comment type="catalytic activity">
    <reaction evidence="1">
        <text>ATP + protein L-histidine = ADP + protein N-phospho-L-histidine.</text>
        <dbReference type="EC" id="2.7.13.3"/>
    </reaction>
</comment>
<evidence type="ECO:0000256" key="9">
    <source>
        <dbReference type="SAM" id="SignalP"/>
    </source>
</evidence>
<dbReference type="Gene3D" id="3.30.565.10">
    <property type="entry name" value="Histidine kinase-like ATPase, C-terminal domain"/>
    <property type="match status" value="1"/>
</dbReference>
<keyword evidence="9" id="KW-0732">Signal</keyword>
<organism evidence="11 12">
    <name type="scientific">Giesbergeria sinuosa</name>
    <dbReference type="NCBI Taxonomy" id="80883"/>
    <lineage>
        <taxon>Bacteria</taxon>
        <taxon>Pseudomonadati</taxon>
        <taxon>Pseudomonadota</taxon>
        <taxon>Betaproteobacteria</taxon>
        <taxon>Burkholderiales</taxon>
        <taxon>Comamonadaceae</taxon>
        <taxon>Giesbergeria</taxon>
    </lineage>
</organism>
<keyword evidence="8" id="KW-1133">Transmembrane helix</keyword>
<feature type="signal peptide" evidence="9">
    <location>
        <begin position="1"/>
        <end position="18"/>
    </location>
</feature>
<keyword evidence="3" id="KW-0808">Transferase</keyword>
<evidence type="ECO:0000256" key="4">
    <source>
        <dbReference type="ARBA" id="ARBA00022741"/>
    </source>
</evidence>
<keyword evidence="5" id="KW-0418">Kinase</keyword>
<feature type="transmembrane region" description="Helical" evidence="8">
    <location>
        <begin position="167"/>
        <end position="187"/>
    </location>
</feature>
<evidence type="ECO:0000256" key="3">
    <source>
        <dbReference type="ARBA" id="ARBA00022679"/>
    </source>
</evidence>
<dbReference type="CDD" id="cd00082">
    <property type="entry name" value="HisKA"/>
    <property type="match status" value="1"/>
</dbReference>
<dbReference type="InterPro" id="IPR003661">
    <property type="entry name" value="HisK_dim/P_dom"/>
</dbReference>
<keyword evidence="12" id="KW-1185">Reference proteome</keyword>
<dbReference type="SMART" id="SM00388">
    <property type="entry name" value="HisKA"/>
    <property type="match status" value="1"/>
</dbReference>
<dbReference type="InterPro" id="IPR036890">
    <property type="entry name" value="HATPase_C_sf"/>
</dbReference>
<dbReference type="InterPro" id="IPR005467">
    <property type="entry name" value="His_kinase_dom"/>
</dbReference>
<dbReference type="Pfam" id="PF07696">
    <property type="entry name" value="7TMR-DISMED2"/>
    <property type="match status" value="1"/>
</dbReference>
<comment type="caution">
    <text evidence="11">The sequence shown here is derived from an EMBL/GenBank/DDBJ whole genome shotgun (WGS) entry which is preliminary data.</text>
</comment>
<proteinExistence type="predicted"/>
<sequence>MFLLLCLLLGGISCTAQASPLPVQREMFVDHHGQMSFEQVQQQAFAPAPEFLSRGYTKSALWLRVTVPPSTEPRLVVSVRPSHIDQLHLYRPAAPSAPTDAPWEIRQGGDLLAYQQRERPDLTYSFWLYPAAPQQATVFYVRLQSNTVQALNVQVRTEADAQHFESLQYLLVGAYICLLLVLAWIALMRALISKDGAWLINGLLQLAGIVLTLAFTGSLARYILPAQPYWVDRASMLAACVHLTLASLMYAKINAIFDGNRLIFWLRTAVVLILCWEVWQIFWGDPRLAMKLNTNAVLFYTLIGLADLLLFNINDRPLRWTIRVFYGLQISYLIYLLLPMLGVGQSGALHVLPSTLLVNLFAAVMLHLVLMRRDVLQQREYALLHGQIQETQRRFQWEQQKLQESATFINMLLHELKSPLASIRLSALTLQRKLEDTFGRQRLVRIQQAIDSMDAVLERCRQVDRLEQGHTSEHPETLDLVALLHDYQRQHKNAHRLVLQLPSNLPVQADSLNVKTMFSNLLDNALAYSPPDSLVEVQLLSSKTPPRWHLVVRNLPGRAGYPDAQQIFQKYYRANAAHHATGSGLGLYLVQQIAQRGGGQVQYRQDGMWITFTLEYPRC</sequence>
<dbReference type="Proteomes" id="UP001596001">
    <property type="component" value="Unassembled WGS sequence"/>
</dbReference>
<dbReference type="EC" id="2.7.13.3" evidence="2"/>
<feature type="transmembrane region" description="Helical" evidence="8">
    <location>
        <begin position="262"/>
        <end position="282"/>
    </location>
</feature>
<evidence type="ECO:0000256" key="1">
    <source>
        <dbReference type="ARBA" id="ARBA00000085"/>
    </source>
</evidence>
<keyword evidence="6" id="KW-0067">ATP-binding</keyword>
<feature type="transmembrane region" description="Helical" evidence="8">
    <location>
        <begin position="294"/>
        <end position="312"/>
    </location>
</feature>
<dbReference type="InterPro" id="IPR011622">
    <property type="entry name" value="7TMR_DISM_rcpt_extracell_dom2"/>
</dbReference>
<evidence type="ECO:0000256" key="6">
    <source>
        <dbReference type="ARBA" id="ARBA00022840"/>
    </source>
</evidence>
<dbReference type="Gene3D" id="1.10.287.130">
    <property type="match status" value="1"/>
</dbReference>
<dbReference type="SMART" id="SM00387">
    <property type="entry name" value="HATPase_c"/>
    <property type="match status" value="1"/>
</dbReference>
<dbReference type="InterPro" id="IPR036097">
    <property type="entry name" value="HisK_dim/P_sf"/>
</dbReference>
<evidence type="ECO:0000256" key="7">
    <source>
        <dbReference type="ARBA" id="ARBA00023012"/>
    </source>
</evidence>
<name>A0ABV9QGS7_9BURK</name>
<dbReference type="InterPro" id="IPR050351">
    <property type="entry name" value="BphY/WalK/GraS-like"/>
</dbReference>
<dbReference type="EMBL" id="JBHSHJ010000012">
    <property type="protein sequence ID" value="MFC4789922.1"/>
    <property type="molecule type" value="Genomic_DNA"/>
</dbReference>
<dbReference type="InterPro" id="IPR003594">
    <property type="entry name" value="HATPase_dom"/>
</dbReference>
<dbReference type="Gene3D" id="2.60.40.2380">
    <property type="match status" value="1"/>
</dbReference>
<evidence type="ECO:0000256" key="5">
    <source>
        <dbReference type="ARBA" id="ARBA00022777"/>
    </source>
</evidence>
<feature type="transmembrane region" description="Helical" evidence="8">
    <location>
        <begin position="230"/>
        <end position="250"/>
    </location>
</feature>
<evidence type="ECO:0000256" key="8">
    <source>
        <dbReference type="SAM" id="Phobius"/>
    </source>
</evidence>
<keyword evidence="8" id="KW-0812">Transmembrane</keyword>
<protein>
    <recommendedName>
        <fullName evidence="2">histidine kinase</fullName>
        <ecNumber evidence="2">2.7.13.3</ecNumber>
    </recommendedName>
</protein>
<keyword evidence="4" id="KW-0547">Nucleotide-binding</keyword>
<feature type="chain" id="PRO_5047107086" description="histidine kinase" evidence="9">
    <location>
        <begin position="19"/>
        <end position="619"/>
    </location>
</feature>
<evidence type="ECO:0000259" key="10">
    <source>
        <dbReference type="PROSITE" id="PS50109"/>
    </source>
</evidence>
<feature type="domain" description="Histidine kinase" evidence="10">
    <location>
        <begin position="411"/>
        <end position="619"/>
    </location>
</feature>
<gene>
    <name evidence="11" type="ORF">ACFO6X_13125</name>
</gene>
<keyword evidence="8" id="KW-0472">Membrane</keyword>
<dbReference type="PANTHER" id="PTHR42878:SF7">
    <property type="entry name" value="SENSOR HISTIDINE KINASE GLRK"/>
    <property type="match status" value="1"/>
</dbReference>
<dbReference type="SUPFAM" id="SSF55874">
    <property type="entry name" value="ATPase domain of HSP90 chaperone/DNA topoisomerase II/histidine kinase"/>
    <property type="match status" value="1"/>
</dbReference>